<dbReference type="InterPro" id="IPR029063">
    <property type="entry name" value="SAM-dependent_MTases_sf"/>
</dbReference>
<sequence>MEDIEVKAFGIICLQFLRNLSVFRLTLIGGVKPTRIEFLFPYVDKHNPWSSHSIIAGWLKEAPAGATVLDVGTASGTLGRLCQGKGLQFVGIEPNPEWAEMARPFYLELFVGSVQSAPDEYFSQAGVIVLADVLEHLAEPQSVLSGIVSQAKVGCLFIVSVPNVANLWDRIRLLFGHFDYTERGILDQTHLRFFTQDTLFDLLQKSGLRIQRCVVTPVPLDLVNPFFEQKAFGRRLHQALAQVTRWFPTLLGYQFVVLAINE</sequence>
<protein>
    <submittedName>
        <fullName evidence="1">Protein containg methyltransferase domain</fullName>
    </submittedName>
</protein>
<organism evidence="1">
    <name type="scientific">Longilinea arvoryzae</name>
    <dbReference type="NCBI Taxonomy" id="360412"/>
    <lineage>
        <taxon>Bacteria</taxon>
        <taxon>Bacillati</taxon>
        <taxon>Chloroflexota</taxon>
        <taxon>Anaerolineae</taxon>
        <taxon>Anaerolineales</taxon>
        <taxon>Anaerolineaceae</taxon>
        <taxon>Longilinea</taxon>
    </lineage>
</organism>
<proteinExistence type="predicted"/>
<dbReference type="OrthoDB" id="9787662at2"/>
<dbReference type="Gene3D" id="3.40.50.150">
    <property type="entry name" value="Vaccinia Virus protein VP39"/>
    <property type="match status" value="1"/>
</dbReference>
<dbReference type="GO" id="GO:0032259">
    <property type="term" value="P:methylation"/>
    <property type="evidence" value="ECO:0007669"/>
    <property type="project" value="UniProtKB-KW"/>
</dbReference>
<keyword evidence="2" id="KW-1185">Reference proteome</keyword>
<evidence type="ECO:0000313" key="1">
    <source>
        <dbReference type="EMBL" id="GAP12885.1"/>
    </source>
</evidence>
<name>A0A0S7BGN2_9CHLR</name>
<gene>
    <name evidence="1" type="ORF">LARV_00625</name>
</gene>
<dbReference type="Proteomes" id="UP000055060">
    <property type="component" value="Unassembled WGS sequence"/>
</dbReference>
<accession>A0A0S7BGN2</accession>
<dbReference type="SUPFAM" id="SSF53335">
    <property type="entry name" value="S-adenosyl-L-methionine-dependent methyltransferases"/>
    <property type="match status" value="1"/>
</dbReference>
<dbReference type="GO" id="GO:0008168">
    <property type="term" value="F:methyltransferase activity"/>
    <property type="evidence" value="ECO:0007669"/>
    <property type="project" value="UniProtKB-KW"/>
</dbReference>
<keyword evidence="1" id="KW-0489">Methyltransferase</keyword>
<dbReference type="AlphaFoldDB" id="A0A0S7BGN2"/>
<evidence type="ECO:0000313" key="2">
    <source>
        <dbReference type="Proteomes" id="UP000055060"/>
    </source>
</evidence>
<keyword evidence="1" id="KW-0808">Transferase</keyword>
<dbReference type="STRING" id="360412.LARV_00625"/>
<dbReference type="CDD" id="cd02440">
    <property type="entry name" value="AdoMet_MTases"/>
    <property type="match status" value="1"/>
</dbReference>
<reference evidence="1" key="1">
    <citation type="submission" date="2015-07" db="EMBL/GenBank/DDBJ databases">
        <title>Draft Genome Sequences of Anaerolinea thermolimosa IMO-1, Bellilinea caldifistulae GOMI-1, Leptolinea tardivitalis YMTK-2, Levilinea saccharolytica KIBI-1,Longilinea arvoryzae KOME-1, Previously Described as Members of the Anaerolineaceae (Chloroflexi).</title>
        <authorList>
            <person name="Sekiguchi Y."/>
            <person name="Ohashi A."/>
            <person name="Matsuura N."/>
            <person name="Tourlousse M.D."/>
        </authorList>
    </citation>
    <scope>NUCLEOTIDE SEQUENCE [LARGE SCALE GENOMIC DNA]</scope>
    <source>
        <strain evidence="1">KOME-1</strain>
    </source>
</reference>
<dbReference type="EMBL" id="DF967972">
    <property type="protein sequence ID" value="GAP12885.1"/>
    <property type="molecule type" value="Genomic_DNA"/>
</dbReference>
<dbReference type="PANTHER" id="PTHR43861">
    <property type="entry name" value="TRANS-ACONITATE 2-METHYLTRANSFERASE-RELATED"/>
    <property type="match status" value="1"/>
</dbReference>
<dbReference type="Pfam" id="PF13489">
    <property type="entry name" value="Methyltransf_23"/>
    <property type="match status" value="1"/>
</dbReference>